<feature type="compositionally biased region" description="Polar residues" evidence="1">
    <location>
        <begin position="41"/>
        <end position="62"/>
    </location>
</feature>
<proteinExistence type="predicted"/>
<dbReference type="AlphaFoldDB" id="A0A2X0K6Y6"/>
<name>A0A2X0K6Y6_9ACTN</name>
<reference evidence="3 4" key="1">
    <citation type="submission" date="2018-06" db="EMBL/GenBank/DDBJ databases">
        <title>Streptacidiphilus pinicola sp. nov., isolated from pine grove soil.</title>
        <authorList>
            <person name="Roh S.G."/>
            <person name="Park S."/>
            <person name="Kim M.-K."/>
            <person name="Yun B.-R."/>
            <person name="Park J."/>
            <person name="Kim M.J."/>
            <person name="Kim Y.S."/>
            <person name="Kim S.B."/>
        </authorList>
    </citation>
    <scope>NUCLEOTIDE SEQUENCE [LARGE SCALE GENOMIC DNA]</scope>
    <source>
        <strain evidence="3 4">MMS16-CNU450</strain>
    </source>
</reference>
<sequence>MEPRTRAHALTVAAVALTAGFTLGTTLLPSSAHAAEHARGASTSRVTTTPTNVISSDPTRSPVSAAGA</sequence>
<keyword evidence="2" id="KW-0732">Signal</keyword>
<protein>
    <submittedName>
        <fullName evidence="3">Uncharacterized protein</fullName>
    </submittedName>
</protein>
<dbReference type="RefSeq" id="WP_111504275.1">
    <property type="nucleotide sequence ID" value="NZ_QKYN01000097.1"/>
</dbReference>
<gene>
    <name evidence="3" type="ORF">DN069_24370</name>
</gene>
<evidence type="ECO:0000256" key="2">
    <source>
        <dbReference type="SAM" id="SignalP"/>
    </source>
</evidence>
<evidence type="ECO:0000256" key="1">
    <source>
        <dbReference type="SAM" id="MobiDB-lite"/>
    </source>
</evidence>
<feature type="chain" id="PRO_5015888761" evidence="2">
    <location>
        <begin position="35"/>
        <end position="68"/>
    </location>
</feature>
<keyword evidence="4" id="KW-1185">Reference proteome</keyword>
<feature type="signal peptide" evidence="2">
    <location>
        <begin position="1"/>
        <end position="34"/>
    </location>
</feature>
<evidence type="ECO:0000313" key="4">
    <source>
        <dbReference type="Proteomes" id="UP000248889"/>
    </source>
</evidence>
<organism evidence="3 4">
    <name type="scientific">Streptacidiphilus pinicola</name>
    <dbReference type="NCBI Taxonomy" id="2219663"/>
    <lineage>
        <taxon>Bacteria</taxon>
        <taxon>Bacillati</taxon>
        <taxon>Actinomycetota</taxon>
        <taxon>Actinomycetes</taxon>
        <taxon>Kitasatosporales</taxon>
        <taxon>Streptomycetaceae</taxon>
        <taxon>Streptacidiphilus</taxon>
    </lineage>
</organism>
<comment type="caution">
    <text evidence="3">The sequence shown here is derived from an EMBL/GenBank/DDBJ whole genome shotgun (WGS) entry which is preliminary data.</text>
</comment>
<feature type="region of interest" description="Disordered" evidence="1">
    <location>
        <begin position="31"/>
        <end position="68"/>
    </location>
</feature>
<accession>A0A2X0K6Y6</accession>
<dbReference type="Proteomes" id="UP000248889">
    <property type="component" value="Unassembled WGS sequence"/>
</dbReference>
<evidence type="ECO:0000313" key="3">
    <source>
        <dbReference type="EMBL" id="RAG83010.1"/>
    </source>
</evidence>
<dbReference type="EMBL" id="QKYN01000097">
    <property type="protein sequence ID" value="RAG83010.1"/>
    <property type="molecule type" value="Genomic_DNA"/>
</dbReference>